<evidence type="ECO:0000259" key="8">
    <source>
        <dbReference type="PROSITE" id="PS50011"/>
    </source>
</evidence>
<dbReference type="Gene3D" id="2.10.220.10">
    <property type="entry name" value="Hormone Receptor, Insulin-like Growth Factor Receptor 1, Chain A, domain 2"/>
    <property type="match status" value="1"/>
</dbReference>
<dbReference type="InterPro" id="IPR000719">
    <property type="entry name" value="Prot_kinase_dom"/>
</dbReference>
<evidence type="ECO:0000256" key="5">
    <source>
        <dbReference type="SAM" id="MobiDB-lite"/>
    </source>
</evidence>
<dbReference type="InterPro" id="IPR017441">
    <property type="entry name" value="Protein_kinase_ATP_BS"/>
</dbReference>
<evidence type="ECO:0000256" key="6">
    <source>
        <dbReference type="SAM" id="Phobius"/>
    </source>
</evidence>
<dbReference type="AlphaFoldDB" id="L7FMS1"/>
<evidence type="ECO:0000256" key="7">
    <source>
        <dbReference type="SAM" id="SignalP"/>
    </source>
</evidence>
<name>L7FMS1_ENTIV</name>
<dbReference type="OrthoDB" id="25879at2759"/>
<dbReference type="InterPro" id="IPR011009">
    <property type="entry name" value="Kinase-like_dom_sf"/>
</dbReference>
<evidence type="ECO:0000313" key="10">
    <source>
        <dbReference type="Proteomes" id="UP000014680"/>
    </source>
</evidence>
<dbReference type="SUPFAM" id="SSF57184">
    <property type="entry name" value="Growth factor receptor domain"/>
    <property type="match status" value="3"/>
</dbReference>
<keyword evidence="1" id="KW-0723">Serine/threonine-protein kinase</keyword>
<dbReference type="PANTHER" id="PTHR45756">
    <property type="entry name" value="PALMITOYLTRANSFERASE"/>
    <property type="match status" value="1"/>
</dbReference>
<proteinExistence type="predicted"/>
<dbReference type="Gene3D" id="1.10.510.10">
    <property type="entry name" value="Transferase(Phosphotransferase) domain 1"/>
    <property type="match status" value="1"/>
</dbReference>
<dbReference type="Gene3D" id="3.30.200.20">
    <property type="entry name" value="Phosphorylase Kinase, domain 1"/>
    <property type="match status" value="1"/>
</dbReference>
<dbReference type="InterPro" id="IPR009030">
    <property type="entry name" value="Growth_fac_rcpt_cys_sf"/>
</dbReference>
<feature type="compositionally biased region" description="Basic and acidic residues" evidence="5">
    <location>
        <begin position="1078"/>
        <end position="1111"/>
    </location>
</feature>
<keyword evidence="6" id="KW-0812">Transmembrane</keyword>
<evidence type="ECO:0000256" key="3">
    <source>
        <dbReference type="ARBA" id="ARBA00022840"/>
    </source>
</evidence>
<keyword evidence="6" id="KW-0472">Membrane</keyword>
<dbReference type="PANTHER" id="PTHR45756:SF1">
    <property type="entry name" value="PROTEIN KINASE DOMAIN CONTAINING PROTEIN"/>
    <property type="match status" value="1"/>
</dbReference>
<dbReference type="CDD" id="cd13999">
    <property type="entry name" value="STKc_MAP3K-like"/>
    <property type="match status" value="1"/>
</dbReference>
<feature type="signal peptide" evidence="7">
    <location>
        <begin position="1"/>
        <end position="18"/>
    </location>
</feature>
<keyword evidence="6" id="KW-1133">Transmembrane helix</keyword>
<dbReference type="PROSITE" id="PS00108">
    <property type="entry name" value="PROTEIN_KINASE_ST"/>
    <property type="match status" value="1"/>
</dbReference>
<keyword evidence="9" id="KW-0418">Kinase</keyword>
<dbReference type="EMBL" id="KB206391">
    <property type="protein sequence ID" value="ELP92233.1"/>
    <property type="molecule type" value="Genomic_DNA"/>
</dbReference>
<keyword evidence="9" id="KW-0808">Transferase</keyword>
<dbReference type="Pfam" id="PF07714">
    <property type="entry name" value="PK_Tyr_Ser-Thr"/>
    <property type="match status" value="1"/>
</dbReference>
<dbReference type="GO" id="GO:0004683">
    <property type="term" value="F:calcium/calmodulin-dependent protein kinase activity"/>
    <property type="evidence" value="ECO:0007669"/>
    <property type="project" value="UniProtKB-EC"/>
</dbReference>
<dbReference type="VEuPathDB" id="AmoebaDB:EIN_118070"/>
<feature type="chain" id="PRO_5003974086" evidence="7">
    <location>
        <begin position="19"/>
        <end position="1122"/>
    </location>
</feature>
<dbReference type="Proteomes" id="UP000014680">
    <property type="component" value="Unassembled WGS sequence"/>
</dbReference>
<keyword evidence="2 4" id="KW-0547">Nucleotide-binding</keyword>
<dbReference type="GO" id="GO:0005524">
    <property type="term" value="F:ATP binding"/>
    <property type="evidence" value="ECO:0007669"/>
    <property type="project" value="UniProtKB-UniRule"/>
</dbReference>
<dbReference type="OMA" id="DNYYLDS"/>
<dbReference type="EC" id="2.7.11.17" evidence="9"/>
<dbReference type="SMART" id="SM00220">
    <property type="entry name" value="S_TKc"/>
    <property type="match status" value="1"/>
</dbReference>
<feature type="region of interest" description="Disordered" evidence="5">
    <location>
        <begin position="1078"/>
        <end position="1122"/>
    </location>
</feature>
<dbReference type="InterPro" id="IPR008271">
    <property type="entry name" value="Ser/Thr_kinase_AS"/>
</dbReference>
<keyword evidence="10" id="KW-1185">Reference proteome</keyword>
<feature type="binding site" evidence="4">
    <location>
        <position position="826"/>
    </location>
    <ligand>
        <name>ATP</name>
        <dbReference type="ChEBI" id="CHEBI:30616"/>
    </ligand>
</feature>
<dbReference type="KEGG" id="eiv:EIN_118070"/>
<feature type="transmembrane region" description="Helical" evidence="6">
    <location>
        <begin position="619"/>
        <end position="643"/>
    </location>
</feature>
<evidence type="ECO:0000313" key="9">
    <source>
        <dbReference type="EMBL" id="ELP92233.1"/>
    </source>
</evidence>
<gene>
    <name evidence="9" type="ORF">EIN_118070</name>
</gene>
<dbReference type="GeneID" id="14891232"/>
<dbReference type="PROSITE" id="PS50011">
    <property type="entry name" value="PROTEIN_KINASE_DOM"/>
    <property type="match status" value="1"/>
</dbReference>
<reference evidence="9 10" key="1">
    <citation type="submission" date="2012-10" db="EMBL/GenBank/DDBJ databases">
        <authorList>
            <person name="Zafar N."/>
            <person name="Inman J."/>
            <person name="Hall N."/>
            <person name="Lorenzi H."/>
            <person name="Caler E."/>
        </authorList>
    </citation>
    <scope>NUCLEOTIDE SEQUENCE [LARGE SCALE GENOMIC DNA]</scope>
    <source>
        <strain evidence="9 10">IP1</strain>
    </source>
</reference>
<sequence length="1122" mass="125128">MFLFLFVAAALSAECTETQYYDQTENQCKNCVANCTTCFSATKCKTCTSGHYINPDYQCVNRPTIANCATWDNLYCTSCAAQYYLKDQKCESCTSNCNYCNSQECFQCTSGYTLVKNGKSCVDCTKSENDADCGRCPLNQYFDTKLFTCAACKTNCIRCSTATNCFMCGGDYALEDPTNADSNCSTIANCQAGHVYGDHCELCLTGYFLNNGKCTACSVGCSRCIDEKTCIECSSSFKLLSGACVTSIDHCNRANNIQGCLECNEGYYLTTGSVCTQCSTQCSSCLNSTYCFRCSSTHYFGEKEGECIRMSSSCKVTDQYGCLECEYDKKLSDECEKDFATDKTINCTTQSYGYFLSVTKPEDGSALVYDKVCSKCNPHCKICEYNSTWCSACNDGYALKEDAEAKDAYNKLTGETATIYVCEVKPAECSRTEMGYCVECIDTYFLSGVKCIQCDKSCGSCTSPEFCQTCNSATDTEGHNIYWRPKSFSDKEGEAKGKCFLINETASEYGLDKCAHYPTTSGCSNCNAGYYIHENYCRKCPERCGECKEVGDPTETSDGIICTSCYNNTYISTETNATCLACSTIDKCVTCESTGCHVCEDSYSPSLDRLKCTKVNLALILPLSIAGGLILIAVILVFIFLLWRRRRRTEKERETEIRPFRVSSDLELALLSADNEKFPMKMSNWTLDFGLKSSKAIVDTAYTQKLDIMNSSSKTYYFEFLINPSHCYELEINPIRQTLKPGYAVSVEFKITMICTAVVSHEIGIVAMDVDDNEKETAKLKLVIESDLSTKLDHTELKPIMPPIGEGAFGLVFRGTYRGTEVAIKKMKARNLTDEQQKEFTHEVTMLSQLRHQTTVNLIGAVYTEGEIAIVTEFAEFGSLSKIWGKNPIGYDLKVKIMDDLAVALQFLHHNQIIHRDIKGENVLIYSLNPHSSVCGKLTDFGTCRNVSERALSTKPLSTGIGTPTYMSPESLQGTSDYSYPVDIYAYGMVLYETYTEKQGYENDERFNQPWMIPQFVIEGKRLERTEGMPDNYWNLLNKCWAQEAEKRPNMSEILETISSWGLDITHVGGEIALKKVDMDKAEGHVDDKEEKKETPMSEEPKKVEESKAQKLDLSSPESSSQ</sequence>
<keyword evidence="7" id="KW-0732">Signal</keyword>
<evidence type="ECO:0000256" key="4">
    <source>
        <dbReference type="PROSITE-ProRule" id="PRU10141"/>
    </source>
</evidence>
<dbReference type="InterPro" id="IPR053215">
    <property type="entry name" value="TKL_Ser/Thr_kinase"/>
</dbReference>
<dbReference type="SMART" id="SM00261">
    <property type="entry name" value="FU"/>
    <property type="match status" value="6"/>
</dbReference>
<dbReference type="RefSeq" id="XP_004259004.1">
    <property type="nucleotide sequence ID" value="XM_004258956.1"/>
</dbReference>
<protein>
    <submittedName>
        <fullName evidence="9">Serine-threonine protein kinase, putative</fullName>
        <ecNumber evidence="9">2.7.11.17</ecNumber>
    </submittedName>
</protein>
<evidence type="ECO:0000256" key="1">
    <source>
        <dbReference type="ARBA" id="ARBA00022527"/>
    </source>
</evidence>
<dbReference type="InterPro" id="IPR001245">
    <property type="entry name" value="Ser-Thr/Tyr_kinase_cat_dom"/>
</dbReference>
<feature type="domain" description="Protein kinase" evidence="8">
    <location>
        <begin position="798"/>
        <end position="1062"/>
    </location>
</feature>
<dbReference type="InterPro" id="IPR006212">
    <property type="entry name" value="Furin_repeat"/>
</dbReference>
<dbReference type="PROSITE" id="PS00107">
    <property type="entry name" value="PROTEIN_KINASE_ATP"/>
    <property type="match status" value="1"/>
</dbReference>
<dbReference type="SUPFAM" id="SSF56112">
    <property type="entry name" value="Protein kinase-like (PK-like)"/>
    <property type="match status" value="1"/>
</dbReference>
<accession>L7FMS1</accession>
<evidence type="ECO:0000256" key="2">
    <source>
        <dbReference type="ARBA" id="ARBA00022741"/>
    </source>
</evidence>
<keyword evidence="3 4" id="KW-0067">ATP-binding</keyword>
<organism evidence="9 10">
    <name type="scientific">Entamoeba invadens IP1</name>
    <dbReference type="NCBI Taxonomy" id="370355"/>
    <lineage>
        <taxon>Eukaryota</taxon>
        <taxon>Amoebozoa</taxon>
        <taxon>Evosea</taxon>
        <taxon>Archamoebae</taxon>
        <taxon>Mastigamoebida</taxon>
        <taxon>Entamoebidae</taxon>
        <taxon>Entamoeba</taxon>
    </lineage>
</organism>